<accession>A0A1H3GR24</accession>
<evidence type="ECO:0000259" key="5">
    <source>
        <dbReference type="PROSITE" id="PS50902"/>
    </source>
</evidence>
<evidence type="ECO:0000256" key="4">
    <source>
        <dbReference type="ARBA" id="ARBA00022982"/>
    </source>
</evidence>
<protein>
    <submittedName>
        <fullName evidence="6">Flavorubredoxin</fullName>
    </submittedName>
</protein>
<dbReference type="GO" id="GO:0016651">
    <property type="term" value="F:oxidoreductase activity, acting on NAD(P)H"/>
    <property type="evidence" value="ECO:0007669"/>
    <property type="project" value="UniProtKB-ARBA"/>
</dbReference>
<dbReference type="EMBL" id="FNPG01000007">
    <property type="protein sequence ID" value="SDY05567.1"/>
    <property type="molecule type" value="Genomic_DNA"/>
</dbReference>
<dbReference type="Gene3D" id="3.60.15.10">
    <property type="entry name" value="Ribonuclease Z/Hydroxyacylglutathione hydrolase-like"/>
    <property type="match status" value="1"/>
</dbReference>
<dbReference type="InterPro" id="IPR045761">
    <property type="entry name" value="ODP_dom"/>
</dbReference>
<reference evidence="6 7" key="1">
    <citation type="submission" date="2016-10" db="EMBL/GenBank/DDBJ databases">
        <authorList>
            <person name="de Groot N.N."/>
        </authorList>
    </citation>
    <scope>NUCLEOTIDE SEQUENCE [LARGE SCALE GENOMIC DNA]</scope>
    <source>
        <strain evidence="6 7">DSM 14045</strain>
    </source>
</reference>
<dbReference type="SMART" id="SM00849">
    <property type="entry name" value="Lactamase_B"/>
    <property type="match status" value="1"/>
</dbReference>
<dbReference type="AlphaFoldDB" id="A0A1H3GR24"/>
<keyword evidence="3" id="KW-0813">Transport</keyword>
<dbReference type="InterPro" id="IPR008254">
    <property type="entry name" value="Flavodoxin/NO_synth"/>
</dbReference>
<evidence type="ECO:0000256" key="1">
    <source>
        <dbReference type="ARBA" id="ARBA00001962"/>
    </source>
</evidence>
<name>A0A1H3GR24_9FIRM</name>
<dbReference type="STRING" id="1122142.SAMN02910414_00619"/>
<proteinExistence type="inferred from homology"/>
<dbReference type="PROSITE" id="PS50902">
    <property type="entry name" value="FLAVODOXIN_LIKE"/>
    <property type="match status" value="1"/>
</dbReference>
<dbReference type="Proteomes" id="UP000183918">
    <property type="component" value="Unassembled WGS sequence"/>
</dbReference>
<evidence type="ECO:0000313" key="7">
    <source>
        <dbReference type="Proteomes" id="UP000183918"/>
    </source>
</evidence>
<comment type="cofactor">
    <cofactor evidence="1">
        <name>Fe cation</name>
        <dbReference type="ChEBI" id="CHEBI:24875"/>
    </cofactor>
</comment>
<evidence type="ECO:0000313" key="6">
    <source>
        <dbReference type="EMBL" id="SDY05567.1"/>
    </source>
</evidence>
<dbReference type="PANTHER" id="PTHR32145">
    <property type="entry name" value="DIFLAVIN FLAVOPROTEIN A 2-RELATED"/>
    <property type="match status" value="1"/>
</dbReference>
<gene>
    <name evidence="6" type="ORF">SAMN02910414_00619</name>
</gene>
<dbReference type="SUPFAM" id="SSF56281">
    <property type="entry name" value="Metallo-hydrolase/oxidoreductase"/>
    <property type="match status" value="1"/>
</dbReference>
<evidence type="ECO:0000256" key="3">
    <source>
        <dbReference type="ARBA" id="ARBA00022448"/>
    </source>
</evidence>
<dbReference type="InterPro" id="IPR029039">
    <property type="entry name" value="Flavoprotein-like_sf"/>
</dbReference>
<dbReference type="CDD" id="cd07709">
    <property type="entry name" value="flavodiiron_proteins_MBL-fold"/>
    <property type="match status" value="1"/>
</dbReference>
<dbReference type="InterPro" id="IPR001279">
    <property type="entry name" value="Metallo-B-lactamas"/>
</dbReference>
<sequence>MPKNTNKEYILGGLEMLSLNDYKVTDTIKHLGVYDEELEIFESQYKVKEGISYNSYAIMDDKIAIMDTVDKRATYPWLMNLDKTLDGKEPDFLVILHVEPDHSANIRNIAYKYPNMKLVGNAKTFQMISQFHDIDLTDRTIVVKEGDTLELGEHVLHFVMAPMVHWPEVMVAYESTEKVLFSADAFGRFGYPDEKVTWDDEARRYFINIVGKYGVQVQTLLKKAAALDIKTICPLHGPVLKENLEHYISKYNTWSSYEPEETGVLVAVASIHGSTYNVAYEMKLMLEKSGVKNVELFDVTREDIAQGVALAFKYDRIILAASSYDGGVFMPMEDYLHHLVAKNFQNRKIGLVQNGTWAPSAAKKMQSILEKQKNITYYDTIVTIKSTLDDSSKKAVEELVKEVSC</sequence>
<keyword evidence="7" id="KW-1185">Reference proteome</keyword>
<dbReference type="Pfam" id="PF19583">
    <property type="entry name" value="ODP"/>
    <property type="match status" value="1"/>
</dbReference>
<evidence type="ECO:0000256" key="2">
    <source>
        <dbReference type="ARBA" id="ARBA00007121"/>
    </source>
</evidence>
<dbReference type="GO" id="GO:0010181">
    <property type="term" value="F:FMN binding"/>
    <property type="evidence" value="ECO:0007669"/>
    <property type="project" value="InterPro"/>
</dbReference>
<keyword evidence="4" id="KW-0249">Electron transport</keyword>
<organism evidence="6 7">
    <name type="scientific">Lachnobacterium bovis DSM 14045</name>
    <dbReference type="NCBI Taxonomy" id="1122142"/>
    <lineage>
        <taxon>Bacteria</taxon>
        <taxon>Bacillati</taxon>
        <taxon>Bacillota</taxon>
        <taxon>Clostridia</taxon>
        <taxon>Lachnospirales</taxon>
        <taxon>Lachnospiraceae</taxon>
        <taxon>Lachnobacterium</taxon>
    </lineage>
</organism>
<dbReference type="InterPro" id="IPR051285">
    <property type="entry name" value="NADH_oxidoreductase_modular"/>
</dbReference>
<dbReference type="InterPro" id="IPR036866">
    <property type="entry name" value="RibonucZ/Hydroxyglut_hydro"/>
</dbReference>
<comment type="similarity">
    <text evidence="2">In the N-terminal section; belongs to the zinc metallo-hydrolase group 3 family.</text>
</comment>
<dbReference type="Gene3D" id="3.40.50.360">
    <property type="match status" value="1"/>
</dbReference>
<dbReference type="PANTHER" id="PTHR32145:SF20">
    <property type="entry name" value="FLAVOPROTEIN"/>
    <property type="match status" value="1"/>
</dbReference>
<feature type="domain" description="Flavodoxin-like" evidence="5">
    <location>
        <begin position="264"/>
        <end position="404"/>
    </location>
</feature>
<dbReference type="SUPFAM" id="SSF52218">
    <property type="entry name" value="Flavoproteins"/>
    <property type="match status" value="1"/>
</dbReference>